<keyword evidence="6" id="KW-0788">Thiol protease</keyword>
<dbReference type="InterPro" id="IPR022099">
    <property type="entry name" value="DUF3638"/>
</dbReference>
<dbReference type="VEuPathDB" id="ToxoDB:ETH2_1011300"/>
<dbReference type="InterPro" id="IPR027417">
    <property type="entry name" value="P-loop_NTPase"/>
</dbReference>
<comment type="catalytic activity">
    <reaction evidence="1">
        <text>Thiol-dependent hydrolysis of ester, thioester, amide, peptide and isopeptide bonds formed by the C-terminal Gly of ubiquitin (a 76-residue protein attached to proteins as an intracellular targeting signal).</text>
        <dbReference type="EC" id="3.4.19.12"/>
    </reaction>
</comment>
<dbReference type="GO" id="GO:0070530">
    <property type="term" value="F:K63-linked polyubiquitin modification-dependent protein binding"/>
    <property type="evidence" value="ECO:0007669"/>
    <property type="project" value="TreeGrafter"/>
</dbReference>
<keyword evidence="3" id="KW-0645">Protease</keyword>
<keyword evidence="4" id="KW-0833">Ubl conjugation pathway</keyword>
<dbReference type="RefSeq" id="XP_013231769.1">
    <property type="nucleotide sequence ID" value="XM_013376315.1"/>
</dbReference>
<gene>
    <name evidence="8" type="ORF">ETH_00039010</name>
</gene>
<feature type="domain" description="DUF3638" evidence="7">
    <location>
        <begin position="67"/>
        <end position="208"/>
    </location>
</feature>
<keyword evidence="9" id="KW-1185">Reference proteome</keyword>
<dbReference type="EC" id="3.4.19.12" evidence="2"/>
<dbReference type="GO" id="GO:0004843">
    <property type="term" value="F:cysteine-type deubiquitinase activity"/>
    <property type="evidence" value="ECO:0007669"/>
    <property type="project" value="UniProtKB-EC"/>
</dbReference>
<dbReference type="OrthoDB" id="342844at2759"/>
<sequence length="301" mass="30716">MRRLLSQAVPALHMKAQSVAELVSSERHYMRELPASAAAAAAAAARAPGAAAAAPGAAATAAGALYDPRYLVFEFAYSLLLRRSQVLLLQQFRDSVKAGRSLCHQMIMGAGKTTVVAPLLALLLADGQQLVVSVVPAALLHFSRAALRERFSAIFQKGVFVLSFSRQDEVSAALYLKLLQTRDSRGIVIATPTAVKSFLLKALHLMHVLQAAAAGAAAKGALERGLTAVENIGASHLRKLQSHFSKLLRMPKAGQSPAAAAAAPAPAAAAAAAAAGGGACVCSSRGAPGGAGGVGAGPRSC</sequence>
<dbReference type="EMBL" id="HG675423">
    <property type="protein sequence ID" value="CDJ41019.1"/>
    <property type="molecule type" value="Genomic_DNA"/>
</dbReference>
<name>U6KXG7_EIMTE</name>
<protein>
    <recommendedName>
        <fullName evidence="2">ubiquitinyl hydrolase 1</fullName>
        <ecNumber evidence="2">3.4.19.12</ecNumber>
    </recommendedName>
</protein>
<dbReference type="GO" id="GO:0005634">
    <property type="term" value="C:nucleus"/>
    <property type="evidence" value="ECO:0007669"/>
    <property type="project" value="TreeGrafter"/>
</dbReference>
<dbReference type="VEuPathDB" id="ToxoDB:ETH_00039010"/>
<organism evidence="8 9">
    <name type="scientific">Eimeria tenella</name>
    <name type="common">Coccidian parasite</name>
    <dbReference type="NCBI Taxonomy" id="5802"/>
    <lineage>
        <taxon>Eukaryota</taxon>
        <taxon>Sar</taxon>
        <taxon>Alveolata</taxon>
        <taxon>Apicomplexa</taxon>
        <taxon>Conoidasida</taxon>
        <taxon>Coccidia</taxon>
        <taxon>Eucoccidiorida</taxon>
        <taxon>Eimeriorina</taxon>
        <taxon>Eimeriidae</taxon>
        <taxon>Eimeria</taxon>
    </lineage>
</organism>
<evidence type="ECO:0000313" key="9">
    <source>
        <dbReference type="Proteomes" id="UP000030747"/>
    </source>
</evidence>
<accession>U6KXG7</accession>
<dbReference type="InterPro" id="IPR051346">
    <property type="entry name" value="OTU_Deubiquitinase"/>
</dbReference>
<evidence type="ECO:0000256" key="3">
    <source>
        <dbReference type="ARBA" id="ARBA00022670"/>
    </source>
</evidence>
<evidence type="ECO:0000256" key="6">
    <source>
        <dbReference type="ARBA" id="ARBA00022807"/>
    </source>
</evidence>
<reference evidence="8" key="1">
    <citation type="submission" date="2013-10" db="EMBL/GenBank/DDBJ databases">
        <title>Genomic analysis of the causative agents of coccidiosis in chickens.</title>
        <authorList>
            <person name="Reid A.J."/>
            <person name="Blake D."/>
            <person name="Billington K."/>
            <person name="Browne H."/>
            <person name="Dunn M."/>
            <person name="Hung S."/>
            <person name="Kawahara F."/>
            <person name="Miranda-Saavedra D."/>
            <person name="Mourier T."/>
            <person name="Nagra H."/>
            <person name="Otto T.D."/>
            <person name="Rawlings N."/>
            <person name="Sanchez A."/>
            <person name="Sanders M."/>
            <person name="Subramaniam C."/>
            <person name="Tay Y."/>
            <person name="Dear P."/>
            <person name="Doerig C."/>
            <person name="Gruber A."/>
            <person name="Parkinson J."/>
            <person name="Shirley M."/>
            <person name="Wan K.L."/>
            <person name="Berriman M."/>
            <person name="Tomley F."/>
            <person name="Pain A."/>
        </authorList>
    </citation>
    <scope>NUCLEOTIDE SEQUENCE [LARGE SCALE GENOMIC DNA]</scope>
    <source>
        <strain evidence="8">Houghton</strain>
    </source>
</reference>
<dbReference type="Proteomes" id="UP000030747">
    <property type="component" value="Unassembled WGS sequence"/>
</dbReference>
<dbReference type="GO" id="GO:0005737">
    <property type="term" value="C:cytoplasm"/>
    <property type="evidence" value="ECO:0007669"/>
    <property type="project" value="TreeGrafter"/>
</dbReference>
<keyword evidence="5" id="KW-0378">Hydrolase</keyword>
<dbReference type="SUPFAM" id="SSF52540">
    <property type="entry name" value="P-loop containing nucleoside triphosphate hydrolases"/>
    <property type="match status" value="1"/>
</dbReference>
<dbReference type="GeneID" id="25256843"/>
<dbReference type="Pfam" id="PF12340">
    <property type="entry name" value="DUF3638"/>
    <property type="match status" value="1"/>
</dbReference>
<evidence type="ECO:0000256" key="4">
    <source>
        <dbReference type="ARBA" id="ARBA00022786"/>
    </source>
</evidence>
<dbReference type="AlphaFoldDB" id="U6KXG7"/>
<dbReference type="PANTHER" id="PTHR13367:SF28">
    <property type="entry name" value="UBIQUITIN THIOESTERASE ZRANB1"/>
    <property type="match status" value="1"/>
</dbReference>
<evidence type="ECO:0000259" key="7">
    <source>
        <dbReference type="Pfam" id="PF12340"/>
    </source>
</evidence>
<evidence type="ECO:0000256" key="5">
    <source>
        <dbReference type="ARBA" id="ARBA00022801"/>
    </source>
</evidence>
<proteinExistence type="predicted"/>
<dbReference type="PANTHER" id="PTHR13367">
    <property type="entry name" value="UBIQUITIN THIOESTERASE"/>
    <property type="match status" value="1"/>
</dbReference>
<evidence type="ECO:0000256" key="2">
    <source>
        <dbReference type="ARBA" id="ARBA00012759"/>
    </source>
</evidence>
<reference evidence="8" key="2">
    <citation type="submission" date="2013-10" db="EMBL/GenBank/DDBJ databases">
        <authorList>
            <person name="Aslett M."/>
        </authorList>
    </citation>
    <scope>NUCLEOTIDE SEQUENCE [LARGE SCALE GENOMIC DNA]</scope>
    <source>
        <strain evidence="8">Houghton</strain>
    </source>
</reference>
<dbReference type="GO" id="GO:0071947">
    <property type="term" value="P:protein deubiquitination involved in ubiquitin-dependent protein catabolic process"/>
    <property type="evidence" value="ECO:0007669"/>
    <property type="project" value="TreeGrafter"/>
</dbReference>
<evidence type="ECO:0000256" key="1">
    <source>
        <dbReference type="ARBA" id="ARBA00000707"/>
    </source>
</evidence>
<evidence type="ECO:0000313" key="8">
    <source>
        <dbReference type="EMBL" id="CDJ41019.1"/>
    </source>
</evidence>